<evidence type="ECO:0000313" key="3">
    <source>
        <dbReference type="EMBL" id="PWK24714.1"/>
    </source>
</evidence>
<dbReference type="InterPro" id="IPR051532">
    <property type="entry name" value="Ester_Hydrolysis_Enzymes"/>
</dbReference>
<dbReference type="PANTHER" id="PTHR30383">
    <property type="entry name" value="THIOESTERASE 1/PROTEASE 1/LYSOPHOSPHOLIPASE L1"/>
    <property type="match status" value="1"/>
</dbReference>
<dbReference type="AlphaFoldDB" id="A0A316E2S5"/>
<keyword evidence="5" id="KW-1185">Reference proteome</keyword>
<dbReference type="EMBL" id="QGGQ01000002">
    <property type="protein sequence ID" value="PWK24714.1"/>
    <property type="molecule type" value="Genomic_DNA"/>
</dbReference>
<sequence length="216" mass="25415">MRFLTTSLLFFILLNVNSQDPGRFKSDIDHITKKYDTLWNPTTETILFTGSSSIRIWKDLQDRFPNHQIINSGFGGSHATDLLALSDELILKYQPNKVFIYEGDNDIASGKKPRNVVRTIEQIVHTIRTEKPETEIILISTKPSLARWDFRHKYQRLNRKMQRLSKKSNLIEYANVWDPMLKKRKLIPDYFIEDGLHMNTKGYDVWYSVLKPFVEH</sequence>
<reference evidence="3 4" key="1">
    <citation type="submission" date="2018-05" db="EMBL/GenBank/DDBJ databases">
        <title>Genomic Encyclopedia of Archaeal and Bacterial Type Strains, Phase II (KMG-II): from individual species to whole genera.</title>
        <authorList>
            <person name="Goeker M."/>
        </authorList>
    </citation>
    <scope>NUCLEOTIDE SEQUENCE [LARGE SCALE GENOMIC DNA]</scope>
    <source>
        <strain evidence="3 4">DSM 23514</strain>
    </source>
</reference>
<dbReference type="SUPFAM" id="SSF52266">
    <property type="entry name" value="SGNH hydrolase"/>
    <property type="match status" value="1"/>
</dbReference>
<dbReference type="PANTHER" id="PTHR30383:SF5">
    <property type="entry name" value="SGNH HYDROLASE-TYPE ESTERASE DOMAIN-CONTAINING PROTEIN"/>
    <property type="match status" value="1"/>
</dbReference>
<proteinExistence type="predicted"/>
<dbReference type="Pfam" id="PF13472">
    <property type="entry name" value="Lipase_GDSL_2"/>
    <property type="match status" value="1"/>
</dbReference>
<evidence type="ECO:0000313" key="4">
    <source>
        <dbReference type="Proteomes" id="UP000245667"/>
    </source>
</evidence>
<dbReference type="EMBL" id="JACWLN010000001">
    <property type="protein sequence ID" value="MBD1259158.1"/>
    <property type="molecule type" value="Genomic_DNA"/>
</dbReference>
<evidence type="ECO:0000259" key="1">
    <source>
        <dbReference type="Pfam" id="PF13472"/>
    </source>
</evidence>
<dbReference type="GO" id="GO:0004622">
    <property type="term" value="F:phosphatidylcholine lysophospholipase activity"/>
    <property type="evidence" value="ECO:0007669"/>
    <property type="project" value="TreeGrafter"/>
</dbReference>
<evidence type="ECO:0000313" key="5">
    <source>
        <dbReference type="Proteomes" id="UP000651837"/>
    </source>
</evidence>
<evidence type="ECO:0000313" key="2">
    <source>
        <dbReference type="EMBL" id="MBD1259158.1"/>
    </source>
</evidence>
<dbReference type="Gene3D" id="3.40.50.1110">
    <property type="entry name" value="SGNH hydrolase"/>
    <property type="match status" value="1"/>
</dbReference>
<organism evidence="3 4">
    <name type="scientific">Maribacter polysiphoniae</name>
    <dbReference type="NCBI Taxonomy" id="429344"/>
    <lineage>
        <taxon>Bacteria</taxon>
        <taxon>Pseudomonadati</taxon>
        <taxon>Bacteroidota</taxon>
        <taxon>Flavobacteriia</taxon>
        <taxon>Flavobacteriales</taxon>
        <taxon>Flavobacteriaceae</taxon>
        <taxon>Maribacter</taxon>
    </lineage>
</organism>
<name>A0A316E2S5_9FLAO</name>
<dbReference type="RefSeq" id="WP_109649261.1">
    <property type="nucleotide sequence ID" value="NZ_JACWLN010000001.1"/>
</dbReference>
<comment type="caution">
    <text evidence="3">The sequence shown here is derived from an EMBL/GenBank/DDBJ whole genome shotgun (WGS) entry which is preliminary data.</text>
</comment>
<dbReference type="OrthoDB" id="9790057at2"/>
<dbReference type="Proteomes" id="UP000245667">
    <property type="component" value="Unassembled WGS sequence"/>
</dbReference>
<gene>
    <name evidence="2" type="ORF">HZY62_01040</name>
    <name evidence="3" type="ORF">LX92_01079</name>
</gene>
<dbReference type="Proteomes" id="UP000651837">
    <property type="component" value="Unassembled WGS sequence"/>
</dbReference>
<protein>
    <submittedName>
        <fullName evidence="2">G-D-S-L family lipolytic protein</fullName>
    </submittedName>
    <submittedName>
        <fullName evidence="3">Lysophospholipase L1-like esterase</fullName>
    </submittedName>
</protein>
<dbReference type="InterPro" id="IPR036514">
    <property type="entry name" value="SGNH_hydro_sf"/>
</dbReference>
<feature type="domain" description="SGNH hydrolase-type esterase" evidence="1">
    <location>
        <begin position="58"/>
        <end position="204"/>
    </location>
</feature>
<accession>A0A316E2S5</accession>
<dbReference type="InterPro" id="IPR013830">
    <property type="entry name" value="SGNH_hydro"/>
</dbReference>
<reference evidence="2 5" key="2">
    <citation type="submission" date="2020-07" db="EMBL/GenBank/DDBJ databases">
        <title>The draft genome sequence of Maribacter polysiphoniae KCTC 22021.</title>
        <authorList>
            <person name="Mu L."/>
        </authorList>
    </citation>
    <scope>NUCLEOTIDE SEQUENCE [LARGE SCALE GENOMIC DNA]</scope>
    <source>
        <strain evidence="2 5">KCTC 22021</strain>
    </source>
</reference>